<dbReference type="OrthoDB" id="8526313at2"/>
<evidence type="ECO:0000256" key="1">
    <source>
        <dbReference type="SAM" id="MobiDB-lite"/>
    </source>
</evidence>
<dbReference type="Pfam" id="PF07027">
    <property type="entry name" value="DUF1318"/>
    <property type="match status" value="1"/>
</dbReference>
<evidence type="ECO:0000313" key="3">
    <source>
        <dbReference type="Proteomes" id="UP000064201"/>
    </source>
</evidence>
<dbReference type="InterPro" id="IPR008309">
    <property type="entry name" value="YdbL"/>
</dbReference>
<accession>A0A0G3G0G8</accession>
<sequence>MKALWSVPGLALMFALLAGCVTINIYFPTAAAEEAARAIVRDALQVPEAEPAPESESGVQLSPSEPRHTGTTSAAPVLVWVLERLVSPAAAQSPDLQIETPAINRIRASLRERGPQLAPHFRSGAIGFGNNADVVIRDLSEVPLRDRSTVQRLVSEENSDRDSLYREIARANDRPDWERQIRETFARVWVEEAPSGYWYQDGNGQWQQK</sequence>
<proteinExistence type="predicted"/>
<feature type="compositionally biased region" description="Polar residues" evidence="1">
    <location>
        <begin position="58"/>
        <end position="71"/>
    </location>
</feature>
<evidence type="ECO:0008006" key="4">
    <source>
        <dbReference type="Google" id="ProtNLM"/>
    </source>
</evidence>
<dbReference type="KEGG" id="tvr:TVD_04535"/>
<feature type="region of interest" description="Disordered" evidence="1">
    <location>
        <begin position="48"/>
        <end position="71"/>
    </location>
</feature>
<dbReference type="RefSeq" id="WP_047250924.1">
    <property type="nucleotide sequence ID" value="NZ_CP011367.1"/>
</dbReference>
<dbReference type="PROSITE" id="PS51257">
    <property type="entry name" value="PROKAR_LIPOPROTEIN"/>
    <property type="match status" value="1"/>
</dbReference>
<feature type="compositionally biased region" description="Low complexity" evidence="1">
    <location>
        <begin position="48"/>
        <end position="57"/>
    </location>
</feature>
<dbReference type="STRING" id="106634.TVD_04535"/>
<name>A0A0G3G0G8_9GAMM</name>
<dbReference type="AlphaFoldDB" id="A0A0G3G0G8"/>
<evidence type="ECO:0000313" key="2">
    <source>
        <dbReference type="EMBL" id="AKJ94683.1"/>
    </source>
</evidence>
<keyword evidence="3" id="KW-1185">Reference proteome</keyword>
<dbReference type="Proteomes" id="UP000064201">
    <property type="component" value="Chromosome"/>
</dbReference>
<dbReference type="EMBL" id="CP011367">
    <property type="protein sequence ID" value="AKJ94683.1"/>
    <property type="molecule type" value="Genomic_DNA"/>
</dbReference>
<dbReference type="PATRIC" id="fig|106634.4.peg.927"/>
<gene>
    <name evidence="2" type="ORF">TVD_04535</name>
</gene>
<protein>
    <recommendedName>
        <fullName evidence="4">DUF1318 domain-containing protein</fullName>
    </recommendedName>
</protein>
<organism evidence="2 3">
    <name type="scientific">Thioalkalivibrio versutus</name>
    <dbReference type="NCBI Taxonomy" id="106634"/>
    <lineage>
        <taxon>Bacteria</taxon>
        <taxon>Pseudomonadati</taxon>
        <taxon>Pseudomonadota</taxon>
        <taxon>Gammaproteobacteria</taxon>
        <taxon>Chromatiales</taxon>
        <taxon>Ectothiorhodospiraceae</taxon>
        <taxon>Thioalkalivibrio</taxon>
    </lineage>
</organism>
<reference evidence="2 3" key="1">
    <citation type="submission" date="2015-04" db="EMBL/GenBank/DDBJ databases">
        <title>Complete Sequence for the Genome of the Thioalkalivibrio versutus D301.</title>
        <authorList>
            <person name="Mu T."/>
            <person name="Zhou J."/>
            <person name="Xu X."/>
        </authorList>
    </citation>
    <scope>NUCLEOTIDE SEQUENCE [LARGE SCALE GENOMIC DNA]</scope>
    <source>
        <strain evidence="2 3">D301</strain>
    </source>
</reference>